<dbReference type="KEGG" id="glj:GKIL_0711"/>
<dbReference type="HOGENOM" id="CLU_089574_6_2_3"/>
<evidence type="ECO:0000259" key="1">
    <source>
        <dbReference type="PROSITE" id="PS50206"/>
    </source>
</evidence>
<dbReference type="STRING" id="1183438.GKIL_0711"/>
<dbReference type="InterPro" id="IPR001763">
    <property type="entry name" value="Rhodanese-like_dom"/>
</dbReference>
<evidence type="ECO:0000313" key="2">
    <source>
        <dbReference type="EMBL" id="AGY56957.1"/>
    </source>
</evidence>
<organism evidence="2 3">
    <name type="scientific">Gloeobacter kilaueensis (strain ATCC BAA-2537 / CCAP 1431/1 / ULC 316 / JS1)</name>
    <dbReference type="NCBI Taxonomy" id="1183438"/>
    <lineage>
        <taxon>Bacteria</taxon>
        <taxon>Bacillati</taxon>
        <taxon>Cyanobacteriota</taxon>
        <taxon>Cyanophyceae</taxon>
        <taxon>Gloeobacterales</taxon>
        <taxon>Gloeobacteraceae</taxon>
        <taxon>Gloeobacter</taxon>
    </lineage>
</organism>
<dbReference type="Proteomes" id="UP000017396">
    <property type="component" value="Chromosome"/>
</dbReference>
<dbReference type="eggNOG" id="COG0607">
    <property type="taxonomic scope" value="Bacteria"/>
</dbReference>
<dbReference type="OrthoDB" id="9761531at2"/>
<evidence type="ECO:0000313" key="3">
    <source>
        <dbReference type="Proteomes" id="UP000017396"/>
    </source>
</evidence>
<name>U5QDF2_GLOK1</name>
<dbReference type="SUPFAM" id="SSF52821">
    <property type="entry name" value="Rhodanese/Cell cycle control phosphatase"/>
    <property type="match status" value="1"/>
</dbReference>
<proteinExistence type="predicted"/>
<dbReference type="PROSITE" id="PS50206">
    <property type="entry name" value="RHODANESE_3"/>
    <property type="match status" value="1"/>
</dbReference>
<dbReference type="InterPro" id="IPR036873">
    <property type="entry name" value="Rhodanese-like_dom_sf"/>
</dbReference>
<protein>
    <submittedName>
        <fullName evidence="2">Rhodanese domain-containing protein</fullName>
    </submittedName>
</protein>
<accession>U5QDF2</accession>
<sequence length="123" mass="13713">MDHSSGFLKLVDDAKTRIQECNVAEVYAWKEQDRPFVLVDVREESEWQAGHIPGARHLGKGVIERDIEVAIPDHDAPIVLYCGGGYRSALAADALQKMGYTRVLSMDGGMRGWRLAGYPEQKP</sequence>
<dbReference type="Gene3D" id="3.40.250.10">
    <property type="entry name" value="Rhodanese-like domain"/>
    <property type="match status" value="1"/>
</dbReference>
<dbReference type="PANTHER" id="PTHR44086">
    <property type="entry name" value="THIOSULFATE SULFURTRANSFERASE RDL2, MITOCHONDRIAL-RELATED"/>
    <property type="match status" value="1"/>
</dbReference>
<dbReference type="AlphaFoldDB" id="U5QDF2"/>
<feature type="domain" description="Rhodanese" evidence="1">
    <location>
        <begin position="32"/>
        <end position="122"/>
    </location>
</feature>
<dbReference type="Pfam" id="PF00581">
    <property type="entry name" value="Rhodanese"/>
    <property type="match status" value="1"/>
</dbReference>
<keyword evidence="3" id="KW-1185">Reference proteome</keyword>
<dbReference type="GO" id="GO:0004792">
    <property type="term" value="F:thiosulfate-cyanide sulfurtransferase activity"/>
    <property type="evidence" value="ECO:0007669"/>
    <property type="project" value="TreeGrafter"/>
</dbReference>
<dbReference type="EMBL" id="CP003587">
    <property type="protein sequence ID" value="AGY56957.1"/>
    <property type="molecule type" value="Genomic_DNA"/>
</dbReference>
<dbReference type="PANTHER" id="PTHR44086:SF13">
    <property type="entry name" value="THIOSULFATE SULFURTRANSFERASE PSPE"/>
    <property type="match status" value="1"/>
</dbReference>
<dbReference type="SMART" id="SM00450">
    <property type="entry name" value="RHOD"/>
    <property type="match status" value="1"/>
</dbReference>
<dbReference type="PATRIC" id="fig|1183438.3.peg.706"/>
<reference evidence="2 3" key="1">
    <citation type="journal article" date="2013" name="PLoS ONE">
        <title>Cultivation and Complete Genome Sequencing of Gloeobacter kilaueensis sp. nov., from a Lava Cave in Kilauea Caldera, Hawai'i.</title>
        <authorList>
            <person name="Saw J.H."/>
            <person name="Schatz M."/>
            <person name="Brown M.V."/>
            <person name="Kunkel D.D."/>
            <person name="Foster J.S."/>
            <person name="Shick H."/>
            <person name="Christensen S."/>
            <person name="Hou S."/>
            <person name="Wan X."/>
            <person name="Donachie S.P."/>
        </authorList>
    </citation>
    <scope>NUCLEOTIDE SEQUENCE [LARGE SCALE GENOMIC DNA]</scope>
    <source>
        <strain evidence="3">JS</strain>
    </source>
</reference>
<dbReference type="CDD" id="cd00158">
    <property type="entry name" value="RHOD"/>
    <property type="match status" value="1"/>
</dbReference>
<gene>
    <name evidence="2" type="primary">pspE</name>
    <name evidence="2" type="ORF">GKIL_0711</name>
</gene>
<dbReference type="RefSeq" id="WP_023172004.1">
    <property type="nucleotide sequence ID" value="NC_022600.1"/>
</dbReference>